<dbReference type="InterPro" id="IPR029033">
    <property type="entry name" value="His_PPase_superfam"/>
</dbReference>
<name>A0A1G7S398_9RHOB</name>
<dbReference type="EMBL" id="FNBL01000013">
    <property type="protein sequence ID" value="SDG17463.1"/>
    <property type="molecule type" value="Genomic_DNA"/>
</dbReference>
<dbReference type="AlphaFoldDB" id="A0A1G7S398"/>
<dbReference type="CDD" id="cd07067">
    <property type="entry name" value="HP_PGM_like"/>
    <property type="match status" value="1"/>
</dbReference>
<dbReference type="Pfam" id="PF00300">
    <property type="entry name" value="His_Phos_1"/>
    <property type="match status" value="1"/>
</dbReference>
<protein>
    <submittedName>
        <fullName evidence="2">Phosphohistidine phosphatase</fullName>
    </submittedName>
</protein>
<dbReference type="Gene3D" id="3.40.50.1240">
    <property type="entry name" value="Phosphoglycerate mutase-like"/>
    <property type="match status" value="1"/>
</dbReference>
<dbReference type="Proteomes" id="UP000182284">
    <property type="component" value="Unassembled WGS sequence"/>
</dbReference>
<evidence type="ECO:0000256" key="1">
    <source>
        <dbReference type="PIRSR" id="PIRSR613078-2"/>
    </source>
</evidence>
<gene>
    <name evidence="2" type="ORF">SAMN04488117_11364</name>
</gene>
<evidence type="ECO:0000313" key="2">
    <source>
        <dbReference type="EMBL" id="SDG17463.1"/>
    </source>
</evidence>
<feature type="binding site" evidence="1">
    <location>
        <position position="59"/>
    </location>
    <ligand>
        <name>substrate</name>
    </ligand>
</feature>
<evidence type="ECO:0000313" key="3">
    <source>
        <dbReference type="Proteomes" id="UP000182284"/>
    </source>
</evidence>
<dbReference type="PANTHER" id="PTHR47623">
    <property type="entry name" value="OS09G0287300 PROTEIN"/>
    <property type="match status" value="1"/>
</dbReference>
<accession>A0A1G7S398</accession>
<dbReference type="InterPro" id="IPR013078">
    <property type="entry name" value="His_Pase_superF_clade-1"/>
</dbReference>
<dbReference type="OrthoDB" id="9810154at2"/>
<sequence length="168" mass="18601">MSLRLILMRHAKSSWDDPLSDDFDRVLNARGQSNAALMGIWLRDKGYLPDQVLVSAAARTRETYEWLSNGMGLCADLVVKDTLYLASDMRIMSQLKQAEGNTVLVIAHNPGVGEFAARFANRAPLHKDFARYPTCATTVFDVAAPTWSEIAFGVNPVVDFVVPRDLDA</sequence>
<organism evidence="2 3">
    <name type="scientific">Celeribacter baekdonensis</name>
    <dbReference type="NCBI Taxonomy" id="875171"/>
    <lineage>
        <taxon>Bacteria</taxon>
        <taxon>Pseudomonadati</taxon>
        <taxon>Pseudomonadota</taxon>
        <taxon>Alphaproteobacteria</taxon>
        <taxon>Rhodobacterales</taxon>
        <taxon>Roseobacteraceae</taxon>
        <taxon>Celeribacter</taxon>
    </lineage>
</organism>
<dbReference type="RefSeq" id="WP_074646496.1">
    <property type="nucleotide sequence ID" value="NZ_FNBL01000013.1"/>
</dbReference>
<reference evidence="2 3" key="1">
    <citation type="submission" date="2016-10" db="EMBL/GenBank/DDBJ databases">
        <authorList>
            <person name="de Groot N.N."/>
        </authorList>
    </citation>
    <scope>NUCLEOTIDE SEQUENCE [LARGE SCALE GENOMIC DNA]</scope>
    <source>
        <strain evidence="2 3">DSM 27375</strain>
    </source>
</reference>
<dbReference type="PANTHER" id="PTHR47623:SF1">
    <property type="entry name" value="OS09G0287300 PROTEIN"/>
    <property type="match status" value="1"/>
</dbReference>
<proteinExistence type="predicted"/>
<dbReference type="SUPFAM" id="SSF53254">
    <property type="entry name" value="Phosphoglycerate mutase-like"/>
    <property type="match status" value="1"/>
</dbReference>